<sequence>MCLRIRSVPPMVRGKCPPARLEQKLGEVSSGPGAVLDILPRFIINPNPGPSQNSPRVASNWNVNITTLNFLIFVLPKFLYANWYFEKEQEHDVIDNGS</sequence>
<comment type="caution">
    <text evidence="1">The sequence shown here is derived from an EMBL/GenBank/DDBJ whole genome shotgun (WGS) entry which is preliminary data.</text>
</comment>
<evidence type="ECO:0000313" key="1">
    <source>
        <dbReference type="EMBL" id="GBM49801.1"/>
    </source>
</evidence>
<accession>A0A4Y2G8V0</accession>
<gene>
    <name evidence="1" type="ORF">AVEN_266134_1</name>
</gene>
<dbReference type="EMBL" id="BGPR01001272">
    <property type="protein sequence ID" value="GBM49801.1"/>
    <property type="molecule type" value="Genomic_DNA"/>
</dbReference>
<name>A0A4Y2G8V0_ARAVE</name>
<keyword evidence="2" id="KW-1185">Reference proteome</keyword>
<proteinExistence type="predicted"/>
<evidence type="ECO:0000313" key="2">
    <source>
        <dbReference type="Proteomes" id="UP000499080"/>
    </source>
</evidence>
<reference evidence="1 2" key="1">
    <citation type="journal article" date="2019" name="Sci. Rep.">
        <title>Orb-weaving spider Araneus ventricosus genome elucidates the spidroin gene catalogue.</title>
        <authorList>
            <person name="Kono N."/>
            <person name="Nakamura H."/>
            <person name="Ohtoshi R."/>
            <person name="Moran D.A.P."/>
            <person name="Shinohara A."/>
            <person name="Yoshida Y."/>
            <person name="Fujiwara M."/>
            <person name="Mori M."/>
            <person name="Tomita M."/>
            <person name="Arakawa K."/>
        </authorList>
    </citation>
    <scope>NUCLEOTIDE SEQUENCE [LARGE SCALE GENOMIC DNA]</scope>
</reference>
<dbReference type="Proteomes" id="UP000499080">
    <property type="component" value="Unassembled WGS sequence"/>
</dbReference>
<organism evidence="1 2">
    <name type="scientific">Araneus ventricosus</name>
    <name type="common">Orbweaver spider</name>
    <name type="synonym">Epeira ventricosa</name>
    <dbReference type="NCBI Taxonomy" id="182803"/>
    <lineage>
        <taxon>Eukaryota</taxon>
        <taxon>Metazoa</taxon>
        <taxon>Ecdysozoa</taxon>
        <taxon>Arthropoda</taxon>
        <taxon>Chelicerata</taxon>
        <taxon>Arachnida</taxon>
        <taxon>Araneae</taxon>
        <taxon>Araneomorphae</taxon>
        <taxon>Entelegynae</taxon>
        <taxon>Araneoidea</taxon>
        <taxon>Araneidae</taxon>
        <taxon>Araneus</taxon>
    </lineage>
</organism>
<dbReference type="AlphaFoldDB" id="A0A4Y2G8V0"/>
<protein>
    <submittedName>
        <fullName evidence="1">Uncharacterized protein</fullName>
    </submittedName>
</protein>